<dbReference type="Gene3D" id="3.30.40.10">
    <property type="entry name" value="Zinc/RING finger domain, C3HC4 (zinc finger)"/>
    <property type="match status" value="2"/>
</dbReference>
<feature type="compositionally biased region" description="Basic residues" evidence="7">
    <location>
        <begin position="537"/>
        <end position="547"/>
    </location>
</feature>
<evidence type="ECO:0000256" key="6">
    <source>
        <dbReference type="PROSITE-ProRule" id="PRU00146"/>
    </source>
</evidence>
<feature type="compositionally biased region" description="Low complexity" evidence="7">
    <location>
        <begin position="763"/>
        <end position="780"/>
    </location>
</feature>
<feature type="compositionally biased region" description="Basic and acidic residues" evidence="7">
    <location>
        <begin position="682"/>
        <end position="696"/>
    </location>
</feature>
<keyword evidence="2 6" id="KW-0863">Zinc-finger</keyword>
<dbReference type="GO" id="GO:0016589">
    <property type="term" value="C:NURF complex"/>
    <property type="evidence" value="ECO:0007669"/>
    <property type="project" value="InterPro"/>
</dbReference>
<name>A0A8S2I431_9BILA</name>
<evidence type="ECO:0000259" key="8">
    <source>
        <dbReference type="PROSITE" id="PS50014"/>
    </source>
</evidence>
<accession>A0A8S2I431</accession>
<feature type="compositionally biased region" description="Low complexity" evidence="7">
    <location>
        <begin position="860"/>
        <end position="875"/>
    </location>
</feature>
<dbReference type="InterPro" id="IPR013083">
    <property type="entry name" value="Znf_RING/FYVE/PHD"/>
</dbReference>
<feature type="compositionally biased region" description="Low complexity" evidence="7">
    <location>
        <begin position="549"/>
        <end position="561"/>
    </location>
</feature>
<dbReference type="PANTHER" id="PTHR45975:SF2">
    <property type="entry name" value="NUCLEOSOME-REMODELING FACTOR SUBUNIT BPTF"/>
    <property type="match status" value="1"/>
</dbReference>
<feature type="compositionally biased region" description="Polar residues" evidence="7">
    <location>
        <begin position="592"/>
        <end position="612"/>
    </location>
</feature>
<evidence type="ECO:0000313" key="12">
    <source>
        <dbReference type="Proteomes" id="UP000682733"/>
    </source>
</evidence>
<feature type="compositionally biased region" description="Polar residues" evidence="7">
    <location>
        <begin position="815"/>
        <end position="829"/>
    </location>
</feature>
<dbReference type="PROSITE" id="PS50016">
    <property type="entry name" value="ZF_PHD_2"/>
    <property type="match status" value="2"/>
</dbReference>
<dbReference type="EMBL" id="CAJNOK010003855">
    <property type="protein sequence ID" value="CAF0917045.1"/>
    <property type="molecule type" value="Genomic_DNA"/>
</dbReference>
<feature type="region of interest" description="Disordered" evidence="7">
    <location>
        <begin position="763"/>
        <end position="875"/>
    </location>
</feature>
<feature type="domain" description="PHD-type" evidence="9">
    <location>
        <begin position="950"/>
        <end position="1001"/>
    </location>
</feature>
<evidence type="ECO:0000259" key="9">
    <source>
        <dbReference type="PROSITE" id="PS50016"/>
    </source>
</evidence>
<dbReference type="SUPFAM" id="SSF47370">
    <property type="entry name" value="Bromodomain"/>
    <property type="match status" value="1"/>
</dbReference>
<dbReference type="InterPro" id="IPR036427">
    <property type="entry name" value="Bromodomain-like_sf"/>
</dbReference>
<dbReference type="PRINTS" id="PR00503">
    <property type="entry name" value="BROMODOMAIN"/>
</dbReference>
<feature type="domain" description="PHD-type" evidence="9">
    <location>
        <begin position="890"/>
        <end position="943"/>
    </location>
</feature>
<protein>
    <submittedName>
        <fullName evidence="11">Uncharacterized protein</fullName>
    </submittedName>
</protein>
<dbReference type="InterPro" id="IPR001487">
    <property type="entry name" value="Bromodomain"/>
</dbReference>
<dbReference type="InterPro" id="IPR038028">
    <property type="entry name" value="BPTF"/>
</dbReference>
<dbReference type="GO" id="GO:0008270">
    <property type="term" value="F:zinc ion binding"/>
    <property type="evidence" value="ECO:0007669"/>
    <property type="project" value="UniProtKB-KW"/>
</dbReference>
<dbReference type="GO" id="GO:0006357">
    <property type="term" value="P:regulation of transcription by RNA polymerase II"/>
    <property type="evidence" value="ECO:0007669"/>
    <property type="project" value="InterPro"/>
</dbReference>
<feature type="compositionally biased region" description="Low complexity" evidence="7">
    <location>
        <begin position="840"/>
        <end position="850"/>
    </location>
</feature>
<dbReference type="AlphaFoldDB" id="A0A8S2I431"/>
<dbReference type="InterPro" id="IPR001965">
    <property type="entry name" value="Znf_PHD"/>
</dbReference>
<keyword evidence="4 5" id="KW-0103">Bromodomain</keyword>
<dbReference type="SMART" id="SM00249">
    <property type="entry name" value="PHD"/>
    <property type="match status" value="2"/>
</dbReference>
<evidence type="ECO:0000256" key="4">
    <source>
        <dbReference type="ARBA" id="ARBA00023117"/>
    </source>
</evidence>
<dbReference type="GO" id="GO:0000978">
    <property type="term" value="F:RNA polymerase II cis-regulatory region sequence-specific DNA binding"/>
    <property type="evidence" value="ECO:0007669"/>
    <property type="project" value="TreeGrafter"/>
</dbReference>
<dbReference type="InterPro" id="IPR011011">
    <property type="entry name" value="Znf_FYVE_PHD"/>
</dbReference>
<dbReference type="PANTHER" id="PTHR45975">
    <property type="entry name" value="NUCLEOSOME-REMODELING FACTOR SUBUNIT BPTF"/>
    <property type="match status" value="1"/>
</dbReference>
<sequence length="1121" mass="127638">MEKTGLVHTENDKTQLVRALHGSLSKKIDGYPRNDTAIRALFLLNNVNYPLKRPENSPLLAIIQRCQSDLKSKYENDFQTSLRDYTKCAKCGWPYSSERPSLHTLLCYKIETSQSFAALAHHIKFLWSCIRWDSLRKKRLLDDVLTTENDSEIITHEYLAKCDIGQLKSCSEYLVRKIIYPIDKKQQRGGTALASQRQLNQQPITTMTKLPTSAPFIVRIPHLQPKTGITTESGKVVIVKSDASNNNNNPSTMATMTFSQQPQLQQQTQAKTFSIVKLPDGQIILVPTTTTQQQPQQIQTQSQQTPHHLNENEARIVKAASPATTPKFSERVIKRVTKQQVQTIPLQNQQQYPNIGTQRLNTISITNLSNSQKRNVCTINQIQKEQQPKFIAITTGPQLIHQQPTPERRLRSIAPAPTSSNTTTSQTHANLLSSLLSSQQQQLLLQAQQQLHTPPESTTEDLLKFDPTANLLYDNGPLLSEDDLTMISGTVTVDGTDGLQHTMIPPPPPTKEKKASKRKAPSTIVTEEEKQPLPSVPRKKTQKKNSRKLTSLPLTETTLTPKARLEKKALSVKETRKKMTPRRAVATETVEINNSSFSLPPPVQLNQQQSTKPKYKLSEHDILELSPVSNSKKVTPEKTKRQSASSVSIASTSKQKVDPEDGIRLKVCEGILRSLLGTIEREERKETAKKNMEKHSTIQPKHEHRQIHLHRLLNDRVENLRQDFLKQRLQRKQLLVKEQVQQQRFKQQQLVLKQQQEQVKTEQAIIESRSSSEEQQSSPTKKPPKATKYSKKKLTNEQETPKSSPKQASKRLRTPMNNTEEQEQPSPTSKKPRQTRHQTSSSLHRPSSSSDNDENKQKKTSAAKIKTTTISAATSSQKKKFSESIMNPADIDCVCKNNSDTHEKFFVQCELCSKWLHGKCVGRKNERIAEKMDEFICADCQALTQRAKERLYCVCRTPYDESKFYIGCDICQDWYHGKCVGITPDDAEKFEVYVCPRCSTEKKQEFLNKPIKGDAKKKLLNLIEQLLTHKMAWPFQNPVDVKDVPNYYKIIKDPMDLTTLKSKVLASKYKTVCDFIRDVNKIFNNCRAFNPIDSPFSQCANVVDNYFRHLLENLMIKDEPK</sequence>
<dbReference type="Gene3D" id="1.20.920.10">
    <property type="entry name" value="Bromodomain-like"/>
    <property type="match status" value="1"/>
</dbReference>
<feature type="region of interest" description="Disordered" evidence="7">
    <location>
        <begin position="682"/>
        <end position="705"/>
    </location>
</feature>
<keyword evidence="1" id="KW-0479">Metal-binding</keyword>
<dbReference type="SMART" id="SM00297">
    <property type="entry name" value="BROMO"/>
    <property type="match status" value="1"/>
</dbReference>
<dbReference type="PROSITE" id="PS00633">
    <property type="entry name" value="BROMODOMAIN_1"/>
    <property type="match status" value="1"/>
</dbReference>
<dbReference type="Proteomes" id="UP000682733">
    <property type="component" value="Unassembled WGS sequence"/>
</dbReference>
<evidence type="ECO:0000313" key="10">
    <source>
        <dbReference type="EMBL" id="CAF0917045.1"/>
    </source>
</evidence>
<evidence type="ECO:0000256" key="1">
    <source>
        <dbReference type="ARBA" id="ARBA00022723"/>
    </source>
</evidence>
<feature type="domain" description="Bromo" evidence="8">
    <location>
        <begin position="1027"/>
        <end position="1097"/>
    </location>
</feature>
<reference evidence="11" key="1">
    <citation type="submission" date="2021-02" db="EMBL/GenBank/DDBJ databases">
        <authorList>
            <person name="Nowell W R."/>
        </authorList>
    </citation>
    <scope>NUCLEOTIDE SEQUENCE</scope>
</reference>
<feature type="region of interest" description="Disordered" evidence="7">
    <location>
        <begin position="399"/>
        <end position="426"/>
    </location>
</feature>
<dbReference type="EMBL" id="CAJOBA010003857">
    <property type="protein sequence ID" value="CAF3695105.1"/>
    <property type="molecule type" value="Genomic_DNA"/>
</dbReference>
<dbReference type="InterPro" id="IPR019787">
    <property type="entry name" value="Znf_PHD-finger"/>
</dbReference>
<evidence type="ECO:0000256" key="5">
    <source>
        <dbReference type="PROSITE-ProRule" id="PRU00035"/>
    </source>
</evidence>
<evidence type="ECO:0000313" key="11">
    <source>
        <dbReference type="EMBL" id="CAF3695105.1"/>
    </source>
</evidence>
<dbReference type="Pfam" id="PF00628">
    <property type="entry name" value="PHD"/>
    <property type="match status" value="2"/>
</dbReference>
<gene>
    <name evidence="10" type="ORF">OVA965_LOCUS10422</name>
    <name evidence="11" type="ORF">TMI583_LOCUS10419</name>
</gene>
<organism evidence="11 12">
    <name type="scientific">Didymodactylos carnosus</name>
    <dbReference type="NCBI Taxonomy" id="1234261"/>
    <lineage>
        <taxon>Eukaryota</taxon>
        <taxon>Metazoa</taxon>
        <taxon>Spiralia</taxon>
        <taxon>Gnathifera</taxon>
        <taxon>Rotifera</taxon>
        <taxon>Eurotatoria</taxon>
        <taxon>Bdelloidea</taxon>
        <taxon>Philodinida</taxon>
        <taxon>Philodinidae</taxon>
        <taxon>Didymodactylos</taxon>
    </lineage>
</organism>
<dbReference type="SUPFAM" id="SSF57903">
    <property type="entry name" value="FYVE/PHD zinc finger"/>
    <property type="match status" value="2"/>
</dbReference>
<feature type="region of interest" description="Disordered" evidence="7">
    <location>
        <begin position="496"/>
        <end position="563"/>
    </location>
</feature>
<dbReference type="CDD" id="cd15560">
    <property type="entry name" value="PHD2_3_BPTF"/>
    <property type="match status" value="1"/>
</dbReference>
<feature type="compositionally biased region" description="Low complexity" evidence="7">
    <location>
        <begin position="643"/>
        <end position="653"/>
    </location>
</feature>
<evidence type="ECO:0000256" key="7">
    <source>
        <dbReference type="SAM" id="MobiDB-lite"/>
    </source>
</evidence>
<proteinExistence type="predicted"/>
<comment type="caution">
    <text evidence="11">The sequence shown here is derived from an EMBL/GenBank/DDBJ whole genome shotgun (WGS) entry which is preliminary data.</text>
</comment>
<dbReference type="InterPro" id="IPR018359">
    <property type="entry name" value="Bromodomain_CS"/>
</dbReference>
<dbReference type="PROSITE" id="PS50014">
    <property type="entry name" value="BROMODOMAIN_2"/>
    <property type="match status" value="1"/>
</dbReference>
<feature type="compositionally biased region" description="Basic residues" evidence="7">
    <location>
        <begin position="782"/>
        <end position="793"/>
    </location>
</feature>
<evidence type="ECO:0000256" key="3">
    <source>
        <dbReference type="ARBA" id="ARBA00022833"/>
    </source>
</evidence>
<dbReference type="Pfam" id="PF00439">
    <property type="entry name" value="Bromodomain"/>
    <property type="match status" value="1"/>
</dbReference>
<dbReference type="Proteomes" id="UP000677228">
    <property type="component" value="Unassembled WGS sequence"/>
</dbReference>
<keyword evidence="3" id="KW-0862">Zinc</keyword>
<feature type="region of interest" description="Disordered" evidence="7">
    <location>
        <begin position="592"/>
        <end position="656"/>
    </location>
</feature>
<evidence type="ECO:0000256" key="2">
    <source>
        <dbReference type="ARBA" id="ARBA00022771"/>
    </source>
</evidence>